<dbReference type="GO" id="GO:0016740">
    <property type="term" value="F:transferase activity"/>
    <property type="evidence" value="ECO:0007669"/>
    <property type="project" value="UniProtKB-KW"/>
</dbReference>
<accession>A0A255YZ45</accession>
<evidence type="ECO:0000256" key="4">
    <source>
        <dbReference type="ARBA" id="ARBA00022679"/>
    </source>
</evidence>
<dbReference type="InterPro" id="IPR015422">
    <property type="entry name" value="PyrdxlP-dep_Trfase_small"/>
</dbReference>
<comment type="caution">
    <text evidence="8">The sequence shown here is derived from an EMBL/GenBank/DDBJ whole genome shotgun (WGS) entry which is preliminary data.</text>
</comment>
<evidence type="ECO:0000256" key="1">
    <source>
        <dbReference type="ARBA" id="ARBA00001933"/>
    </source>
</evidence>
<protein>
    <recommendedName>
        <fullName evidence="7">Aminotransferase class I/classII large domain-containing protein</fullName>
    </recommendedName>
</protein>
<dbReference type="InterPro" id="IPR001917">
    <property type="entry name" value="Aminotrans_II_pyridoxalP_BS"/>
</dbReference>
<dbReference type="PANTHER" id="PTHR13693:SF77">
    <property type="entry name" value="8-AMINO-7-OXONONANOATE SYNTHASE"/>
    <property type="match status" value="1"/>
</dbReference>
<dbReference type="GO" id="GO:0009102">
    <property type="term" value="P:biotin biosynthetic process"/>
    <property type="evidence" value="ECO:0007669"/>
    <property type="project" value="TreeGrafter"/>
</dbReference>
<keyword evidence="5 6" id="KW-0663">Pyridoxal phosphate</keyword>
<dbReference type="InterPro" id="IPR015424">
    <property type="entry name" value="PyrdxlP-dep_Trfase"/>
</dbReference>
<dbReference type="Proteomes" id="UP000216605">
    <property type="component" value="Unassembled WGS sequence"/>
</dbReference>
<evidence type="ECO:0000313" key="9">
    <source>
        <dbReference type="Proteomes" id="UP000216605"/>
    </source>
</evidence>
<dbReference type="InterPro" id="IPR004839">
    <property type="entry name" value="Aminotransferase_I/II_large"/>
</dbReference>
<dbReference type="Gene3D" id="3.40.640.10">
    <property type="entry name" value="Type I PLP-dependent aspartate aminotransferase-like (Major domain)"/>
    <property type="match status" value="1"/>
</dbReference>
<sequence length="194" mass="21029">MCSRYNAYLVVDEAHAVGVSGRGRGMVQELGLQDEVFARVVTFGKALGCHGAAVLGHIKLRDYLVNFARSFIFTTGLPPHALATVLAAYNQLAGDVSAQNGLREIIGFFSSEAERLGLGCFINSTSAIHCAVVPGTIKVKAISTALQERGFDVRAILSPTVPAGQERLRFCLHSYNTKQQVTTVLTHFRELLHQ</sequence>
<name>A0A255YZ45_9FLAO</name>
<feature type="domain" description="Aminotransferase class I/classII large" evidence="7">
    <location>
        <begin position="2"/>
        <end position="186"/>
    </location>
</feature>
<comment type="cofactor">
    <cofactor evidence="1 6">
        <name>pyridoxal 5'-phosphate</name>
        <dbReference type="ChEBI" id="CHEBI:597326"/>
    </cofactor>
</comment>
<keyword evidence="9" id="KW-1185">Reference proteome</keyword>
<dbReference type="SUPFAM" id="SSF53383">
    <property type="entry name" value="PLP-dependent transferases"/>
    <property type="match status" value="1"/>
</dbReference>
<evidence type="ECO:0000313" key="8">
    <source>
        <dbReference type="EMBL" id="OYQ34451.1"/>
    </source>
</evidence>
<evidence type="ECO:0000259" key="7">
    <source>
        <dbReference type="Pfam" id="PF00155"/>
    </source>
</evidence>
<organism evidence="8 9">
    <name type="scientific">Flavobacterium cyanobacteriorum</name>
    <dbReference type="NCBI Taxonomy" id="2022802"/>
    <lineage>
        <taxon>Bacteria</taxon>
        <taxon>Pseudomonadati</taxon>
        <taxon>Bacteroidota</taxon>
        <taxon>Flavobacteriia</taxon>
        <taxon>Flavobacteriales</taxon>
        <taxon>Flavobacteriaceae</taxon>
        <taxon>Flavobacterium</taxon>
    </lineage>
</organism>
<evidence type="ECO:0000256" key="2">
    <source>
        <dbReference type="ARBA" id="ARBA00005189"/>
    </source>
</evidence>
<dbReference type="AlphaFoldDB" id="A0A255YZ45"/>
<dbReference type="EMBL" id="NOXV01000293">
    <property type="protein sequence ID" value="OYQ34451.1"/>
    <property type="molecule type" value="Genomic_DNA"/>
</dbReference>
<dbReference type="Gene3D" id="3.90.1150.10">
    <property type="entry name" value="Aspartate Aminotransferase, domain 1"/>
    <property type="match status" value="1"/>
</dbReference>
<evidence type="ECO:0000256" key="6">
    <source>
        <dbReference type="RuleBase" id="RU003693"/>
    </source>
</evidence>
<dbReference type="Pfam" id="PF00155">
    <property type="entry name" value="Aminotran_1_2"/>
    <property type="match status" value="1"/>
</dbReference>
<dbReference type="GO" id="GO:0030170">
    <property type="term" value="F:pyridoxal phosphate binding"/>
    <property type="evidence" value="ECO:0007669"/>
    <property type="project" value="InterPro"/>
</dbReference>
<reference evidence="8 9" key="1">
    <citation type="submission" date="2017-07" db="EMBL/GenBank/DDBJ databases">
        <title>Flavobacterium cyanobacteriorum sp. nov., isolated from cyanobacterial aggregates in a eutrophic lake.</title>
        <authorList>
            <person name="Cai H."/>
        </authorList>
    </citation>
    <scope>NUCLEOTIDE SEQUENCE [LARGE SCALE GENOMIC DNA]</scope>
    <source>
        <strain evidence="8 9">TH021</strain>
    </source>
</reference>
<evidence type="ECO:0000256" key="3">
    <source>
        <dbReference type="ARBA" id="ARBA00010008"/>
    </source>
</evidence>
<dbReference type="InterPro" id="IPR015421">
    <property type="entry name" value="PyrdxlP-dep_Trfase_major"/>
</dbReference>
<gene>
    <name evidence="8" type="ORF">CHU92_11910</name>
</gene>
<dbReference type="PANTHER" id="PTHR13693">
    <property type="entry name" value="CLASS II AMINOTRANSFERASE/8-AMINO-7-OXONONANOATE SYNTHASE"/>
    <property type="match status" value="1"/>
</dbReference>
<evidence type="ECO:0000256" key="5">
    <source>
        <dbReference type="ARBA" id="ARBA00022898"/>
    </source>
</evidence>
<dbReference type="PROSITE" id="PS00599">
    <property type="entry name" value="AA_TRANSFER_CLASS_2"/>
    <property type="match status" value="1"/>
</dbReference>
<keyword evidence="4" id="KW-0808">Transferase</keyword>
<dbReference type="InterPro" id="IPR050087">
    <property type="entry name" value="AON_synthase_class-II"/>
</dbReference>
<comment type="pathway">
    <text evidence="2">Lipid metabolism.</text>
</comment>
<proteinExistence type="inferred from homology"/>
<comment type="similarity">
    <text evidence="3">Belongs to the class-II pyridoxal-phosphate-dependent aminotransferase family. BioF subfamily.</text>
</comment>